<evidence type="ECO:0000256" key="5">
    <source>
        <dbReference type="ARBA" id="ARBA00023274"/>
    </source>
</evidence>
<keyword evidence="2 6" id="KW-0699">rRNA-binding</keyword>
<dbReference type="Gene3D" id="3.30.70.330">
    <property type="match status" value="1"/>
</dbReference>
<keyword evidence="5 6" id="KW-0687">Ribonucleoprotein</keyword>
<dbReference type="SUPFAM" id="SSF54189">
    <property type="entry name" value="Ribosomal proteins S24e, L23 and L15e"/>
    <property type="match status" value="1"/>
</dbReference>
<evidence type="ECO:0000256" key="2">
    <source>
        <dbReference type="ARBA" id="ARBA00022730"/>
    </source>
</evidence>
<protein>
    <recommendedName>
        <fullName evidence="6">Large ribosomal subunit protein uL23</fullName>
    </recommendedName>
</protein>
<evidence type="ECO:0000256" key="1">
    <source>
        <dbReference type="ARBA" id="ARBA00006700"/>
    </source>
</evidence>
<reference evidence="7 8" key="1">
    <citation type="submission" date="2015-11" db="EMBL/GenBank/DDBJ databases">
        <title>Draft Genome Sequence of the Strain BR 10423 (Rhizobium sp.) isolated from nodules of Mimosa pudica.</title>
        <authorList>
            <person name="Barauna A.C."/>
            <person name="Zilli J.E."/>
            <person name="Simoes-Araujo J.L."/>
            <person name="Reis V.M."/>
            <person name="James E.K."/>
            <person name="Reis F.B.Jr."/>
            <person name="Rouws L.F."/>
            <person name="Passos S.R."/>
            <person name="Gois S.R."/>
        </authorList>
    </citation>
    <scope>NUCLEOTIDE SEQUENCE [LARGE SCALE GENOMIC DNA]</scope>
    <source>
        <strain evidence="7 8">BR10423</strain>
    </source>
</reference>
<dbReference type="FunFam" id="3.30.70.330:FF:000001">
    <property type="entry name" value="50S ribosomal protein L23"/>
    <property type="match status" value="1"/>
</dbReference>
<dbReference type="OrthoDB" id="9793353at2"/>
<dbReference type="Proteomes" id="UP000068164">
    <property type="component" value="Unassembled WGS sequence"/>
</dbReference>
<dbReference type="InterPro" id="IPR013025">
    <property type="entry name" value="Ribosomal_uL23-like"/>
</dbReference>
<evidence type="ECO:0000256" key="3">
    <source>
        <dbReference type="ARBA" id="ARBA00022884"/>
    </source>
</evidence>
<comment type="caution">
    <text evidence="7">The sequence shown here is derived from an EMBL/GenBank/DDBJ whole genome shotgun (WGS) entry which is preliminary data.</text>
</comment>
<gene>
    <name evidence="6" type="primary">rplW</name>
    <name evidence="7" type="ORF">AS026_36640</name>
</gene>
<dbReference type="NCBIfam" id="NF004363">
    <property type="entry name" value="PRK05738.2-4"/>
    <property type="match status" value="1"/>
</dbReference>
<evidence type="ECO:0000256" key="6">
    <source>
        <dbReference type="HAMAP-Rule" id="MF_01369"/>
    </source>
</evidence>
<accession>A0A109JUY0</accession>
<sequence length="97" mass="10501">MTDLRHYDVIVSPAITEKSTLVSENNQVVFNVAKKASKPEIKAAVEALFGVKVTAVNTLLRKGKTKRFKGFVGKQQDVKKAVVTLAEGQTIDVSTGL</sequence>
<dbReference type="GO" id="GO:1990904">
    <property type="term" value="C:ribonucleoprotein complex"/>
    <property type="evidence" value="ECO:0007669"/>
    <property type="project" value="UniProtKB-KW"/>
</dbReference>
<dbReference type="HAMAP" id="MF_01369_B">
    <property type="entry name" value="Ribosomal_uL23_B"/>
    <property type="match status" value="1"/>
</dbReference>
<dbReference type="EMBL" id="LNCD01000051">
    <property type="protein sequence ID" value="KWV55586.1"/>
    <property type="molecule type" value="Genomic_DNA"/>
</dbReference>
<evidence type="ECO:0000313" key="7">
    <source>
        <dbReference type="EMBL" id="KWV55586.1"/>
    </source>
</evidence>
<dbReference type="GO" id="GO:0005840">
    <property type="term" value="C:ribosome"/>
    <property type="evidence" value="ECO:0007669"/>
    <property type="project" value="UniProtKB-KW"/>
</dbReference>
<name>A0A109JUY0_9HYPH</name>
<dbReference type="RefSeq" id="WP_016553551.1">
    <property type="nucleotide sequence ID" value="NZ_JBBNAS010000105.1"/>
</dbReference>
<evidence type="ECO:0000313" key="8">
    <source>
        <dbReference type="Proteomes" id="UP000068164"/>
    </source>
</evidence>
<comment type="similarity">
    <text evidence="1 6">Belongs to the universal ribosomal protein uL23 family.</text>
</comment>
<keyword evidence="4 6" id="KW-0689">Ribosomal protein</keyword>
<dbReference type="NCBIfam" id="NF004360">
    <property type="entry name" value="PRK05738.1-5"/>
    <property type="match status" value="1"/>
</dbReference>
<keyword evidence="8" id="KW-1185">Reference proteome</keyword>
<dbReference type="InterPro" id="IPR012678">
    <property type="entry name" value="Ribosomal_uL23/eL15/eS24_sf"/>
</dbReference>
<organism evidence="7 8">
    <name type="scientific">Rhizobium altiplani</name>
    <dbReference type="NCBI Taxonomy" id="1864509"/>
    <lineage>
        <taxon>Bacteria</taxon>
        <taxon>Pseudomonadati</taxon>
        <taxon>Pseudomonadota</taxon>
        <taxon>Alphaproteobacteria</taxon>
        <taxon>Hyphomicrobiales</taxon>
        <taxon>Rhizobiaceae</taxon>
        <taxon>Rhizobium/Agrobacterium group</taxon>
        <taxon>Rhizobium</taxon>
    </lineage>
</organism>
<dbReference type="GO" id="GO:0003735">
    <property type="term" value="F:structural constituent of ribosome"/>
    <property type="evidence" value="ECO:0007669"/>
    <property type="project" value="InterPro"/>
</dbReference>
<proteinExistence type="inferred from homology"/>
<evidence type="ECO:0000256" key="4">
    <source>
        <dbReference type="ARBA" id="ARBA00022980"/>
    </source>
</evidence>
<dbReference type="GO" id="GO:0006412">
    <property type="term" value="P:translation"/>
    <property type="evidence" value="ECO:0007669"/>
    <property type="project" value="UniProtKB-UniRule"/>
</dbReference>
<dbReference type="InterPro" id="IPR012677">
    <property type="entry name" value="Nucleotide-bd_a/b_plait_sf"/>
</dbReference>
<dbReference type="NCBIfam" id="NF004359">
    <property type="entry name" value="PRK05738.1-3"/>
    <property type="match status" value="1"/>
</dbReference>
<comment type="subunit">
    <text evidence="6">Part of the 50S ribosomal subunit. Contacts protein L29, and trigger factor when it is bound to the ribosome.</text>
</comment>
<dbReference type="GO" id="GO:0019843">
    <property type="term" value="F:rRNA binding"/>
    <property type="evidence" value="ECO:0007669"/>
    <property type="project" value="UniProtKB-UniRule"/>
</dbReference>
<comment type="function">
    <text evidence="6">One of the early assembly proteins it binds 23S rRNA. One of the proteins that surrounds the polypeptide exit tunnel on the outside of the ribosome. Forms the main docking site for trigger factor binding to the ribosome.</text>
</comment>
<dbReference type="AlphaFoldDB" id="A0A109JUY0"/>
<keyword evidence="3 6" id="KW-0694">RNA-binding</keyword>
<dbReference type="Pfam" id="PF00276">
    <property type="entry name" value="Ribosomal_L23"/>
    <property type="match status" value="1"/>
</dbReference>
<dbReference type="PANTHER" id="PTHR11620">
    <property type="entry name" value="60S RIBOSOMAL PROTEIN L23A"/>
    <property type="match status" value="1"/>
</dbReference>